<feature type="non-terminal residue" evidence="12">
    <location>
        <position position="1"/>
    </location>
</feature>
<evidence type="ECO:0000256" key="7">
    <source>
        <dbReference type="ARBA" id="ARBA00023065"/>
    </source>
</evidence>
<dbReference type="Gene3D" id="1.20.1510.10">
    <property type="entry name" value="Cation efflux protein transmembrane domain"/>
    <property type="match status" value="2"/>
</dbReference>
<keyword evidence="5" id="KW-0864">Zinc transport</keyword>
<evidence type="ECO:0000313" key="13">
    <source>
        <dbReference type="Proteomes" id="UP000055048"/>
    </source>
</evidence>
<dbReference type="SUPFAM" id="SSF160240">
    <property type="entry name" value="Cation efflux protein cytoplasmic domain-like"/>
    <property type="match status" value="1"/>
</dbReference>
<keyword evidence="8 9" id="KW-0472">Membrane</keyword>
<evidence type="ECO:0000256" key="1">
    <source>
        <dbReference type="ARBA" id="ARBA00004141"/>
    </source>
</evidence>
<dbReference type="EMBL" id="JYDJ01000038">
    <property type="protein sequence ID" value="KRX47764.1"/>
    <property type="molecule type" value="Genomic_DNA"/>
</dbReference>
<evidence type="ECO:0000256" key="8">
    <source>
        <dbReference type="ARBA" id="ARBA00023136"/>
    </source>
</evidence>
<feature type="transmembrane region" description="Helical" evidence="9">
    <location>
        <begin position="112"/>
        <end position="136"/>
    </location>
</feature>
<dbReference type="OrthoDB" id="9944568at2759"/>
<dbReference type="InterPro" id="IPR050681">
    <property type="entry name" value="CDF/SLC30A"/>
</dbReference>
<dbReference type="GO" id="GO:0005886">
    <property type="term" value="C:plasma membrane"/>
    <property type="evidence" value="ECO:0007669"/>
    <property type="project" value="TreeGrafter"/>
</dbReference>
<feature type="transmembrane region" description="Helical" evidence="9">
    <location>
        <begin position="142"/>
        <end position="161"/>
    </location>
</feature>
<sequence length="501" mass="55746">LFVCQLSPFSPFHMQPHSDRSRVNVAFENEFALGSETTLDTACAGAVVSGRLRHKRSPEPAPSFSSLEQLKAAETAPQTEANSEECESDFVDDHCHFRPLKAHENHNAQARLVIVIGLCVLFMIVELVGGTIAGSLAIMTDAAHMLSDVAGFVIAYFAIWIGKRPATRSFTFGFYRFDRLYVCGDGFFTLPLEDRLHCRLNRLRLCLAAHLAFDDGRLQHCFVHEILGALLSIFIIWTMTAVLVYLAVLRVIDRDYYIDADAMLITASCGVVFNMIIGCVLHRCGVDGHSHGDFSSSDIPAEQDFSPAIGHNDRVSIVGAGAAGTSVVQFPEMLKKKKPADNINIRAATMHILGDFVQSVGVLVGASLIKVNSEWKLADPICTFIFSLMVIATTVKVFRDVIWTLLETVPLDFAYKKLEADLRRIQGVRAIHDLHVWALTVGKVVINAHLAVDADHEFYEVQCEASRLLRFKYHAWYSTVQVEPYDRHIMAICKECSSLER</sequence>
<feature type="transmembrane region" description="Helical" evidence="9">
    <location>
        <begin position="226"/>
        <end position="248"/>
    </location>
</feature>
<reference evidence="12 13" key="1">
    <citation type="submission" date="2015-01" db="EMBL/GenBank/DDBJ databases">
        <title>Evolution of Trichinella species and genotypes.</title>
        <authorList>
            <person name="Korhonen P.K."/>
            <person name="Edoardo P."/>
            <person name="Giuseppe L.R."/>
            <person name="Gasser R.B."/>
        </authorList>
    </citation>
    <scope>NUCLEOTIDE SEQUENCE [LARGE SCALE GENOMIC DNA]</scope>
    <source>
        <strain evidence="12">ISS417</strain>
    </source>
</reference>
<evidence type="ECO:0000256" key="2">
    <source>
        <dbReference type="ARBA" id="ARBA00008873"/>
    </source>
</evidence>
<dbReference type="GO" id="GO:0010043">
    <property type="term" value="P:response to zinc ion"/>
    <property type="evidence" value="ECO:0007669"/>
    <property type="project" value="TreeGrafter"/>
</dbReference>
<organism evidence="12 13">
    <name type="scientific">Trichinella murrelli</name>
    <dbReference type="NCBI Taxonomy" id="144512"/>
    <lineage>
        <taxon>Eukaryota</taxon>
        <taxon>Metazoa</taxon>
        <taxon>Ecdysozoa</taxon>
        <taxon>Nematoda</taxon>
        <taxon>Enoplea</taxon>
        <taxon>Dorylaimia</taxon>
        <taxon>Trichinellida</taxon>
        <taxon>Trichinellidae</taxon>
        <taxon>Trichinella</taxon>
    </lineage>
</organism>
<dbReference type="InterPro" id="IPR027470">
    <property type="entry name" value="Cation_efflux_CTD"/>
</dbReference>
<gene>
    <name evidence="12" type="primary">Slc30a2</name>
    <name evidence="12" type="ORF">T05_8276</name>
</gene>
<evidence type="ECO:0000256" key="6">
    <source>
        <dbReference type="ARBA" id="ARBA00022989"/>
    </source>
</evidence>
<accession>A0A0V0U8S1</accession>
<dbReference type="InterPro" id="IPR058533">
    <property type="entry name" value="Cation_efflux_TM"/>
</dbReference>
<evidence type="ECO:0000313" key="12">
    <source>
        <dbReference type="EMBL" id="KRX47764.1"/>
    </source>
</evidence>
<comment type="similarity">
    <text evidence="2">Belongs to the cation diffusion facilitator (CDF) transporter (TC 2.A.4) family. SLC30A subfamily.</text>
</comment>
<keyword evidence="6 9" id="KW-1133">Transmembrane helix</keyword>
<feature type="domain" description="Cation efflux protein transmembrane" evidence="10">
    <location>
        <begin position="225"/>
        <end position="406"/>
    </location>
</feature>
<keyword evidence="3" id="KW-0813">Transport</keyword>
<evidence type="ECO:0000256" key="3">
    <source>
        <dbReference type="ARBA" id="ARBA00022448"/>
    </source>
</evidence>
<comment type="caution">
    <text evidence="12">The sequence shown here is derived from an EMBL/GenBank/DDBJ whole genome shotgun (WGS) entry which is preliminary data.</text>
</comment>
<evidence type="ECO:0000256" key="4">
    <source>
        <dbReference type="ARBA" id="ARBA00022692"/>
    </source>
</evidence>
<dbReference type="SUPFAM" id="SSF161111">
    <property type="entry name" value="Cation efflux protein transmembrane domain-like"/>
    <property type="match status" value="2"/>
</dbReference>
<dbReference type="Pfam" id="PF01545">
    <property type="entry name" value="Cation_efflux"/>
    <property type="match status" value="2"/>
</dbReference>
<dbReference type="InterPro" id="IPR002524">
    <property type="entry name" value="Cation_efflux"/>
</dbReference>
<comment type="subcellular location">
    <subcellularLocation>
        <location evidence="1">Membrane</location>
        <topology evidence="1">Multi-pass membrane protein</topology>
    </subcellularLocation>
</comment>
<dbReference type="AlphaFoldDB" id="A0A0V0U8S1"/>
<keyword evidence="5" id="KW-0862">Zinc</keyword>
<keyword evidence="4 9" id="KW-0812">Transmembrane</keyword>
<evidence type="ECO:0000259" key="11">
    <source>
        <dbReference type="Pfam" id="PF16916"/>
    </source>
</evidence>
<feature type="domain" description="Cation efflux protein transmembrane" evidence="10">
    <location>
        <begin position="112"/>
        <end position="182"/>
    </location>
</feature>
<dbReference type="GO" id="GO:0005385">
    <property type="term" value="F:zinc ion transmembrane transporter activity"/>
    <property type="evidence" value="ECO:0007669"/>
    <property type="project" value="TreeGrafter"/>
</dbReference>
<dbReference type="PANTHER" id="PTHR11562">
    <property type="entry name" value="CATION EFFLUX PROTEIN/ ZINC TRANSPORTER"/>
    <property type="match status" value="1"/>
</dbReference>
<protein>
    <submittedName>
        <fullName evidence="12">Zinc transporter 2</fullName>
    </submittedName>
</protein>
<keyword evidence="13" id="KW-1185">Reference proteome</keyword>
<proteinExistence type="inferred from homology"/>
<dbReference type="Proteomes" id="UP000055048">
    <property type="component" value="Unassembled WGS sequence"/>
</dbReference>
<evidence type="ECO:0000256" key="5">
    <source>
        <dbReference type="ARBA" id="ARBA00022906"/>
    </source>
</evidence>
<dbReference type="STRING" id="144512.A0A0V0U8S1"/>
<dbReference type="NCBIfam" id="TIGR01297">
    <property type="entry name" value="CDF"/>
    <property type="match status" value="2"/>
</dbReference>
<dbReference type="InterPro" id="IPR036837">
    <property type="entry name" value="Cation_efflux_CTD_sf"/>
</dbReference>
<keyword evidence="7" id="KW-0406">Ion transport</keyword>
<evidence type="ECO:0000256" key="9">
    <source>
        <dbReference type="SAM" id="Phobius"/>
    </source>
</evidence>
<feature type="transmembrane region" description="Helical" evidence="9">
    <location>
        <begin position="260"/>
        <end position="281"/>
    </location>
</feature>
<evidence type="ECO:0000259" key="10">
    <source>
        <dbReference type="Pfam" id="PF01545"/>
    </source>
</evidence>
<name>A0A0V0U8S1_9BILA</name>
<dbReference type="Pfam" id="PF16916">
    <property type="entry name" value="ZT_dimer"/>
    <property type="match status" value="1"/>
</dbReference>
<feature type="domain" description="Cation efflux protein cytoplasmic" evidence="11">
    <location>
        <begin position="413"/>
        <end position="485"/>
    </location>
</feature>
<dbReference type="InterPro" id="IPR027469">
    <property type="entry name" value="Cation_efflux_TMD_sf"/>
</dbReference>
<dbReference type="PANTHER" id="PTHR11562:SF84">
    <property type="entry name" value="LD05335P"/>
    <property type="match status" value="1"/>
</dbReference>